<dbReference type="EMBL" id="CP072748">
    <property type="protein sequence ID" value="QTX10947.1"/>
    <property type="molecule type" value="Genomic_DNA"/>
</dbReference>
<sequence length="110" mass="12855">MTFYVNAWLDRVDPFISLHNRQTGEQVVRFDKQELQQCLEQGDFCLNELCNPCQQVQHELVKCLLLVRCSHEVSQQLESIYHSFFPRPQSADIIPFRSKLTAVPTQRDCA</sequence>
<dbReference type="AlphaFoldDB" id="A0A8B0SMK4"/>
<proteinExistence type="predicted"/>
<dbReference type="Proteomes" id="UP000664466">
    <property type="component" value="Unassembled WGS sequence"/>
</dbReference>
<name>A0A8B0SMK4_9GAMM</name>
<reference evidence="2" key="2">
    <citation type="submission" date="2021-04" db="EMBL/GenBank/DDBJ databases">
        <title>Complete Genome and methylome analysis of Thiothrix fructosivorans ATCC 49748.</title>
        <authorList>
            <person name="Fomenkov A."/>
            <person name="Sun L."/>
            <person name="Vincze T."/>
            <person name="Grabovich M.Y."/>
            <person name="Roberts R.J."/>
        </authorList>
    </citation>
    <scope>NUCLEOTIDE SEQUENCE</scope>
    <source>
        <strain evidence="2">ATCC 49748</strain>
    </source>
</reference>
<organism evidence="2">
    <name type="scientific">Thiothrix fructosivorans</name>
    <dbReference type="NCBI Taxonomy" id="111770"/>
    <lineage>
        <taxon>Bacteria</taxon>
        <taxon>Pseudomonadati</taxon>
        <taxon>Pseudomonadota</taxon>
        <taxon>Gammaproteobacteria</taxon>
        <taxon>Thiotrichales</taxon>
        <taxon>Thiotrichaceae</taxon>
        <taxon>Thiothrix</taxon>
    </lineage>
</organism>
<keyword evidence="3" id="KW-1185">Reference proteome</keyword>
<evidence type="ECO:0000313" key="3">
    <source>
        <dbReference type="Proteomes" id="UP000664466"/>
    </source>
</evidence>
<evidence type="ECO:0000313" key="1">
    <source>
        <dbReference type="EMBL" id="MBO0613637.1"/>
    </source>
</evidence>
<dbReference type="EMBL" id="JAFMPM010000006">
    <property type="protein sequence ID" value="MBO0613637.1"/>
    <property type="molecule type" value="Genomic_DNA"/>
</dbReference>
<gene>
    <name evidence="2" type="ORF">J1836_000790</name>
    <name evidence="1" type="ORF">J1836_12025</name>
</gene>
<dbReference type="RefSeq" id="WP_207251311.1">
    <property type="nucleotide sequence ID" value="NZ_JAFMPM010000006.1"/>
</dbReference>
<reference evidence="1 3" key="1">
    <citation type="submission" date="2021-03" db="EMBL/GenBank/DDBJ databases">
        <title>Draft genome and methylome analysis of Thiotrix fructosivoruns ATCC 49748.</title>
        <authorList>
            <person name="Fomenkov A."/>
            <person name="Grabovich M.Y."/>
            <person name="Roberts R.J."/>
        </authorList>
    </citation>
    <scope>NUCLEOTIDE SEQUENCE [LARGE SCALE GENOMIC DNA]</scope>
    <source>
        <strain evidence="1 3">ATCC 49748</strain>
    </source>
</reference>
<evidence type="ECO:0000313" key="2">
    <source>
        <dbReference type="EMBL" id="QTX10947.1"/>
    </source>
</evidence>
<accession>A0A8B0SMK4</accession>
<protein>
    <submittedName>
        <fullName evidence="2">Uncharacterized protein</fullName>
    </submittedName>
</protein>